<feature type="transmembrane region" description="Helical" evidence="1">
    <location>
        <begin position="228"/>
        <end position="246"/>
    </location>
</feature>
<feature type="transmembrane region" description="Helical" evidence="1">
    <location>
        <begin position="298"/>
        <end position="318"/>
    </location>
</feature>
<feature type="transmembrane region" description="Helical" evidence="1">
    <location>
        <begin position="177"/>
        <end position="195"/>
    </location>
</feature>
<evidence type="ECO:0000313" key="2">
    <source>
        <dbReference type="EMBL" id="ENZ81715.1"/>
    </source>
</evidence>
<dbReference type="PATRIC" id="fig|1292034.3.peg.2297"/>
<dbReference type="SUPFAM" id="SSF103473">
    <property type="entry name" value="MFS general substrate transporter"/>
    <property type="match status" value="1"/>
</dbReference>
<evidence type="ECO:0000313" key="3">
    <source>
        <dbReference type="Proteomes" id="UP000013063"/>
    </source>
</evidence>
<dbReference type="AlphaFoldDB" id="R0CZR6"/>
<keyword evidence="1" id="KW-0472">Membrane</keyword>
<comment type="caution">
    <text evidence="2">The sequence shown here is derived from an EMBL/GenBank/DDBJ whole genome shotgun (WGS) entry which is preliminary data.</text>
</comment>
<feature type="transmembrane region" description="Helical" evidence="1">
    <location>
        <begin position="112"/>
        <end position="129"/>
    </location>
</feature>
<gene>
    <name evidence="2" type="ORF">OR37_02312</name>
</gene>
<dbReference type="eggNOG" id="ENOG502Z7UP">
    <property type="taxonomic scope" value="Bacteria"/>
</dbReference>
<dbReference type="InterPro" id="IPR043745">
    <property type="entry name" value="DUF5690"/>
</dbReference>
<evidence type="ECO:0000256" key="1">
    <source>
        <dbReference type="SAM" id="Phobius"/>
    </source>
</evidence>
<keyword evidence="1" id="KW-0812">Transmembrane</keyword>
<feature type="transmembrane region" description="Helical" evidence="1">
    <location>
        <begin position="266"/>
        <end position="286"/>
    </location>
</feature>
<feature type="transmembrane region" description="Helical" evidence="1">
    <location>
        <begin position="12"/>
        <end position="33"/>
    </location>
</feature>
<feature type="transmembrane region" description="Helical" evidence="1">
    <location>
        <begin position="45"/>
        <end position="66"/>
    </location>
</feature>
<evidence type="ECO:0008006" key="4">
    <source>
        <dbReference type="Google" id="ProtNLM"/>
    </source>
</evidence>
<reference evidence="2 3" key="1">
    <citation type="journal article" date="2013" name="Genome Announc.">
        <title>Draft Genome Sequence for Caulobacter sp. Strain OR37, a Bacterium Tolerant to Heavy Metals.</title>
        <authorList>
            <person name="Utturkar S.M."/>
            <person name="Bollmann A."/>
            <person name="Brzoska R.M."/>
            <person name="Klingeman D.M."/>
            <person name="Epstein S.E."/>
            <person name="Palumbo A.V."/>
            <person name="Brown S.D."/>
        </authorList>
    </citation>
    <scope>NUCLEOTIDE SEQUENCE [LARGE SCALE GENOMIC DNA]</scope>
    <source>
        <strain evidence="2 3">OR37</strain>
    </source>
</reference>
<feature type="transmembrane region" description="Helical" evidence="1">
    <location>
        <begin position="87"/>
        <end position="106"/>
    </location>
</feature>
<protein>
    <recommendedName>
        <fullName evidence="4">Major facilitator superfamily (MFS) profile domain-containing protein</fullName>
    </recommendedName>
</protein>
<organism evidence="2 3">
    <name type="scientific">Caulobacter vibrioides OR37</name>
    <dbReference type="NCBI Taxonomy" id="1292034"/>
    <lineage>
        <taxon>Bacteria</taxon>
        <taxon>Pseudomonadati</taxon>
        <taxon>Pseudomonadota</taxon>
        <taxon>Alphaproteobacteria</taxon>
        <taxon>Caulobacterales</taxon>
        <taxon>Caulobacteraceae</taxon>
        <taxon>Caulobacter</taxon>
    </lineage>
</organism>
<keyword evidence="3" id="KW-1185">Reference proteome</keyword>
<dbReference type="RefSeq" id="WP_004619853.1">
    <property type="nucleotide sequence ID" value="NZ_APMP01000013.1"/>
</dbReference>
<feature type="transmembrane region" description="Helical" evidence="1">
    <location>
        <begin position="358"/>
        <end position="380"/>
    </location>
</feature>
<dbReference type="Pfam" id="PF18943">
    <property type="entry name" value="DUF5690"/>
    <property type="match status" value="1"/>
</dbReference>
<feature type="transmembrane region" description="Helical" evidence="1">
    <location>
        <begin position="141"/>
        <end position="165"/>
    </location>
</feature>
<dbReference type="InterPro" id="IPR036259">
    <property type="entry name" value="MFS_trans_sf"/>
</dbReference>
<keyword evidence="1" id="KW-1133">Transmembrane helix</keyword>
<dbReference type="Proteomes" id="UP000013063">
    <property type="component" value="Unassembled WGS sequence"/>
</dbReference>
<feature type="transmembrane region" description="Helical" evidence="1">
    <location>
        <begin position="324"/>
        <end position="346"/>
    </location>
</feature>
<accession>R0CZR6</accession>
<name>R0CZR6_CAUVI</name>
<proteinExistence type="predicted"/>
<dbReference type="STRING" id="1292034.OR37_02312"/>
<feature type="transmembrane region" description="Helical" evidence="1">
    <location>
        <begin position="392"/>
        <end position="413"/>
    </location>
</feature>
<dbReference type="EMBL" id="APMP01000013">
    <property type="protein sequence ID" value="ENZ81715.1"/>
    <property type="molecule type" value="Genomic_DNA"/>
</dbReference>
<sequence length="424" mass="45781">MDGLRNLLRRRPGLVAPWALSFAFATYFCMYAFRKPFTAATYDHVVGWPFALDFKATLILSQVLGYTLSKALGIKVVAEAGDRGRGWLILGLIGLSELSLVLFAVLPTPFKPVAMFLNGLPLGMIWGLVLRYLEGRRTSEILGAGLCTSFILSSGVVKSVGLWLLVKGGVSEAWMPALAGALFLPIIAGAILLLAQTPAPDGQDQAERTPRAPMRKADRQAFFHRHRLELFLLGGAFTMLGAVRDFRDNFAVEIWRALGYAKTPEVLALSEAPAALLVLATVAVLARVKDNRLAVRRVHLAMLGGVALALIATVLFQLKVIGPIAWMVSLGAGIYLGYVPCTSILADRLVAALRSGGNTGYLVNLFDTWAYLGSVLILLAKAFAWRDMSGPPFFIALVYAGLLIGAFGLLISYSRFRDPGAALV</sequence>